<name>A0A6C0J5Q8_9ZZZZ</name>
<accession>A0A6C0J5Q8</accession>
<evidence type="ECO:0000313" key="1">
    <source>
        <dbReference type="EMBL" id="QHT98973.1"/>
    </source>
</evidence>
<sequence>MTSITETHFPKNLYEIIQEVYEIYKKNETNMIENNTYFNILLQVIKKYHLWPSMQIKKFKGKPNLVLLHNSYKNINGNLHKELYEQCRSVVLDFNLSYNNNIVVTYANSIPERVNFEEYSVIAEDGDKYYEAYDGTMITVYNYENEWQFGTSSCPDANSSRFSHPTKKHGNMLDEILFEYYRNMFSEEDIASMHPDEISIKIRKMFTDNLDPNMAYEFIIIHHENKHIVDYTSTFGYNYKILYIANVKERTSLKEYDINTCLNPALVELGVKYPVQFENKTEAYNFMVSIPTCYGIIAKKYKENGVKLYKISTEKVHFREETDPCNPNIWINMLIVYMKNNADYHINDYISHYASNMEYPLDNIGRPLNPTYLIHTAISTIKDNLFNLYISTTSYYSNYKRFKMNKELDKQFSPIIQYHLAQLRNQQVTIYTDKLITPSNVYYYLCQCNSVKNIKTLIQYFATYNVNDMPYINTMSPRTIMCFTILNSLLS</sequence>
<reference evidence="1" key="1">
    <citation type="journal article" date="2020" name="Nature">
        <title>Giant virus diversity and host interactions through global metagenomics.</title>
        <authorList>
            <person name="Schulz F."/>
            <person name="Roux S."/>
            <person name="Paez-Espino D."/>
            <person name="Jungbluth S."/>
            <person name="Walsh D.A."/>
            <person name="Denef V.J."/>
            <person name="McMahon K.D."/>
            <person name="Konstantinidis K.T."/>
            <person name="Eloe-Fadrosh E.A."/>
            <person name="Kyrpides N.C."/>
            <person name="Woyke T."/>
        </authorList>
    </citation>
    <scope>NUCLEOTIDE SEQUENCE</scope>
    <source>
        <strain evidence="1">GVMAG-M-3300025695-21</strain>
    </source>
</reference>
<proteinExistence type="predicted"/>
<protein>
    <submittedName>
        <fullName evidence="1">Uncharacterized protein</fullName>
    </submittedName>
</protein>
<dbReference type="AlphaFoldDB" id="A0A6C0J5Q8"/>
<organism evidence="1">
    <name type="scientific">viral metagenome</name>
    <dbReference type="NCBI Taxonomy" id="1070528"/>
    <lineage>
        <taxon>unclassified sequences</taxon>
        <taxon>metagenomes</taxon>
        <taxon>organismal metagenomes</taxon>
    </lineage>
</organism>
<dbReference type="EMBL" id="MN740299">
    <property type="protein sequence ID" value="QHT98973.1"/>
    <property type="molecule type" value="Genomic_DNA"/>
</dbReference>